<evidence type="ECO:0000313" key="2">
    <source>
        <dbReference type="Proteomes" id="UP000015100"/>
    </source>
</evidence>
<dbReference type="EMBL" id="AQGS01000065">
    <property type="protein sequence ID" value="EPS43792.1"/>
    <property type="molecule type" value="Genomic_DNA"/>
</dbReference>
<sequence length="327" mass="36951">MRYKSYITAAIIIIKTHAFEIAFVEDPVTQLHSHLPHYISPQHNFGISTCNSISLSDVDAVLSYILVRSYEPEPAAHDQIEVFVESQGLPFALAFFKHPTQGMNTYGCDYGNLAVIVRYDQTRIYESQIVTLQYGNLGYWQEVLPDVEDDMYGLIQELGMGVGDVGYKLANGGWEIFEDDVESLLHLRDPSDQQVVGIEEEGEEEDMISATEEDITNDWRNVMEGQQQQHSEQSWRRSGFDPDDLEVHPWPLRVVGTSNARNSPTSEDNRWLMSELESFDTRTLAGTEFDLDFSDSSSKLGSQPVGFRAGFGETLSEISEEVVEDLE</sequence>
<name>S8C7S9_DACHA</name>
<comment type="caution">
    <text evidence="1">The sequence shown here is derived from an EMBL/GenBank/DDBJ whole genome shotgun (WGS) entry which is preliminary data.</text>
</comment>
<dbReference type="OrthoDB" id="10554506at2759"/>
<organism evidence="1 2">
    <name type="scientific">Dactylellina haptotyla (strain CBS 200.50)</name>
    <name type="common">Nematode-trapping fungus</name>
    <name type="synonym">Monacrosporium haptotylum</name>
    <dbReference type="NCBI Taxonomy" id="1284197"/>
    <lineage>
        <taxon>Eukaryota</taxon>
        <taxon>Fungi</taxon>
        <taxon>Dikarya</taxon>
        <taxon>Ascomycota</taxon>
        <taxon>Pezizomycotina</taxon>
        <taxon>Orbiliomycetes</taxon>
        <taxon>Orbiliales</taxon>
        <taxon>Orbiliaceae</taxon>
        <taxon>Dactylellina</taxon>
    </lineage>
</organism>
<accession>S8C7S9</accession>
<evidence type="ECO:0000313" key="1">
    <source>
        <dbReference type="EMBL" id="EPS43792.1"/>
    </source>
</evidence>
<reference evidence="2" key="2">
    <citation type="submission" date="2013-04" db="EMBL/GenBank/DDBJ databases">
        <title>Genomic mechanisms accounting for the adaptation to parasitism in nematode-trapping fungi.</title>
        <authorList>
            <person name="Ahren D.G."/>
        </authorList>
    </citation>
    <scope>NUCLEOTIDE SEQUENCE [LARGE SCALE GENOMIC DNA]</scope>
    <source>
        <strain evidence="2">CBS 200.50</strain>
    </source>
</reference>
<gene>
    <name evidence="1" type="ORF">H072_2219</name>
</gene>
<dbReference type="HOGENOM" id="CLU_849970_0_0_1"/>
<keyword evidence="2" id="KW-1185">Reference proteome</keyword>
<dbReference type="Proteomes" id="UP000015100">
    <property type="component" value="Unassembled WGS sequence"/>
</dbReference>
<protein>
    <submittedName>
        <fullName evidence="1">Uncharacterized protein</fullName>
    </submittedName>
</protein>
<reference evidence="1 2" key="1">
    <citation type="journal article" date="2013" name="PLoS Genet.">
        <title>Genomic mechanisms accounting for the adaptation to parasitism in nematode-trapping fungi.</title>
        <authorList>
            <person name="Meerupati T."/>
            <person name="Andersson K.M."/>
            <person name="Friman E."/>
            <person name="Kumar D."/>
            <person name="Tunlid A."/>
            <person name="Ahren D."/>
        </authorList>
    </citation>
    <scope>NUCLEOTIDE SEQUENCE [LARGE SCALE GENOMIC DNA]</scope>
    <source>
        <strain evidence="1 2">CBS 200.50</strain>
    </source>
</reference>
<proteinExistence type="predicted"/>
<dbReference type="AlphaFoldDB" id="S8C7S9"/>